<organism evidence="6 7">
    <name type="scientific">Derxia gummosa DSM 723</name>
    <dbReference type="NCBI Taxonomy" id="1121388"/>
    <lineage>
        <taxon>Bacteria</taxon>
        <taxon>Pseudomonadati</taxon>
        <taxon>Pseudomonadota</taxon>
        <taxon>Betaproteobacteria</taxon>
        <taxon>Burkholderiales</taxon>
        <taxon>Alcaligenaceae</taxon>
        <taxon>Derxia</taxon>
    </lineage>
</organism>
<dbReference type="GO" id="GO:0016779">
    <property type="term" value="F:nucleotidyltransferase activity"/>
    <property type="evidence" value="ECO:0007669"/>
    <property type="project" value="UniProtKB-KW"/>
</dbReference>
<dbReference type="Pfam" id="PF20866">
    <property type="entry name" value="MdcG_N"/>
    <property type="match status" value="1"/>
</dbReference>
<dbReference type="InterPro" id="IPR017557">
    <property type="entry name" value="Holo-ACP_synthase"/>
</dbReference>
<evidence type="ECO:0000259" key="4">
    <source>
        <dbReference type="Pfam" id="PF10620"/>
    </source>
</evidence>
<evidence type="ECO:0000259" key="5">
    <source>
        <dbReference type="Pfam" id="PF20866"/>
    </source>
</evidence>
<evidence type="ECO:0000256" key="1">
    <source>
        <dbReference type="ARBA" id="ARBA00022679"/>
    </source>
</evidence>
<feature type="region of interest" description="Disordered" evidence="3">
    <location>
        <begin position="198"/>
        <end position="228"/>
    </location>
</feature>
<sequence length="255" mass="26494">MTRWRRHDLVWLDATRADAFRAALADREAVAGWIAAGRPVVVTRHMPDADPAAGIAAGFTLPDIATRRRVALAFAPDAVLRHRAALAPGEVIDAAPPGWRATLARLGASPPAGASVGVYGSLSTQAVSGEACVRPSSDLDLIVDCADADALRRALAWLAALDATALPGAPRLDGEVRIDGRAVAWREAAQALAESFAATDSARKLPRSPPPDARADAPAPAGPTVLVKTDTAVALTGAQDWLHPPEAADDTRRAA</sequence>
<reference evidence="7" key="2">
    <citation type="submission" date="2025-08" db="UniProtKB">
        <authorList>
            <consortium name="RefSeq"/>
        </authorList>
    </citation>
    <scope>IDENTIFICATION</scope>
</reference>
<dbReference type="NCBIfam" id="TIGR03135">
    <property type="entry name" value="malonate_mdcG"/>
    <property type="match status" value="1"/>
</dbReference>
<protein>
    <submittedName>
        <fullName evidence="7">Malonate decarboxylase holo-[acyl-carrier-protein] synthase</fullName>
        <ecNumber evidence="7">2.7.7.66</ecNumber>
    </submittedName>
</protein>
<reference evidence="7" key="1">
    <citation type="journal article" date="2000" name="Biochemistry">
        <title>Biosynthesis of triphosphoribosyl-dephospho-coenzyme A, the precursor of the prosthetic group of malonate decarboxylase.</title>
        <authorList>
            <person name="Hoenke S."/>
            <person name="Wild M.R."/>
            <person name="Dimroth P."/>
        </authorList>
    </citation>
    <scope>NUCLEOTIDE SEQUENCE</scope>
</reference>
<keyword evidence="2" id="KW-0548">Nucleotidyltransferase</keyword>
<name>A0A8B6X9J5_9BURK</name>
<proteinExistence type="predicted"/>
<keyword evidence="6" id="KW-1185">Reference proteome</keyword>
<evidence type="ECO:0000313" key="7">
    <source>
        <dbReference type="RefSeq" id="WP_051378724.1"/>
    </source>
</evidence>
<keyword evidence="1" id="KW-0808">Transferase</keyword>
<dbReference type="AlphaFoldDB" id="A0A8B6X9J5"/>
<evidence type="ECO:0000313" key="6">
    <source>
        <dbReference type="Proteomes" id="UP000675920"/>
    </source>
</evidence>
<feature type="domain" description="Phosphoribosyl-dephospho-CoA transferase MdcG C-terminal" evidence="4">
    <location>
        <begin position="91"/>
        <end position="201"/>
    </location>
</feature>
<dbReference type="Proteomes" id="UP000675920">
    <property type="component" value="Unplaced"/>
</dbReference>
<accession>A0A8B6X9J5</accession>
<feature type="domain" description="Phosphoribosyl-dephospho-CoA transferase MdcG N-terminal" evidence="5">
    <location>
        <begin position="5"/>
        <end position="83"/>
    </location>
</feature>
<feature type="region of interest" description="Disordered" evidence="3">
    <location>
        <begin position="236"/>
        <end position="255"/>
    </location>
</feature>
<dbReference type="InterPro" id="IPR048903">
    <property type="entry name" value="MdcG_N"/>
</dbReference>
<dbReference type="EC" id="2.7.7.66" evidence="7"/>
<evidence type="ECO:0000256" key="3">
    <source>
        <dbReference type="SAM" id="MobiDB-lite"/>
    </source>
</evidence>
<dbReference type="Pfam" id="PF10620">
    <property type="entry name" value="MdcG"/>
    <property type="match status" value="1"/>
</dbReference>
<dbReference type="OrthoDB" id="8562329at2"/>
<dbReference type="InterPro" id="IPR049180">
    <property type="entry name" value="MdcG_C"/>
</dbReference>
<evidence type="ECO:0000256" key="2">
    <source>
        <dbReference type="ARBA" id="ARBA00022695"/>
    </source>
</evidence>
<dbReference type="RefSeq" id="WP_051378724.1">
    <property type="nucleotide sequence ID" value="NZ_AXWS01000013.1"/>
</dbReference>
<gene>
    <name evidence="7" type="primary">mdcG</name>
</gene>